<gene>
    <name evidence="2" type="ORF">D5039_07870</name>
</gene>
<feature type="region of interest" description="Disordered" evidence="1">
    <location>
        <begin position="230"/>
        <end position="252"/>
    </location>
</feature>
<dbReference type="InterPro" id="IPR006530">
    <property type="entry name" value="YD"/>
</dbReference>
<dbReference type="Proteomes" id="UP001208935">
    <property type="component" value="Unassembled WGS sequence"/>
</dbReference>
<accession>A0ABT3KRY9</accession>
<evidence type="ECO:0008006" key="4">
    <source>
        <dbReference type="Google" id="ProtNLM"/>
    </source>
</evidence>
<dbReference type="InterPro" id="IPR031325">
    <property type="entry name" value="RHS_repeat"/>
</dbReference>
<evidence type="ECO:0000313" key="2">
    <source>
        <dbReference type="EMBL" id="MCW5321081.1"/>
    </source>
</evidence>
<dbReference type="PANTHER" id="PTHR32305:SF15">
    <property type="entry name" value="PROTEIN RHSA-RELATED"/>
    <property type="match status" value="1"/>
</dbReference>
<reference evidence="3" key="1">
    <citation type="submission" date="2023-07" db="EMBL/GenBank/DDBJ databases">
        <title>Verminephrobacter genomes.</title>
        <authorList>
            <person name="Lund M.B."/>
        </authorList>
    </citation>
    <scope>NUCLEOTIDE SEQUENCE [LARGE SCALE GENOMIC DNA]</scope>
    <source>
        <strain evidence="3">AtM5-05</strain>
    </source>
</reference>
<evidence type="ECO:0000256" key="1">
    <source>
        <dbReference type="SAM" id="MobiDB-lite"/>
    </source>
</evidence>
<comment type="caution">
    <text evidence="2">The sequence shown here is derived from an EMBL/GenBank/DDBJ whole genome shotgun (WGS) entry which is preliminary data.</text>
</comment>
<proteinExistence type="predicted"/>
<organism evidence="2 3">
    <name type="scientific">Verminephrobacter aporrectodeae subsp. tuberculatae</name>
    <dbReference type="NCBI Taxonomy" id="1110392"/>
    <lineage>
        <taxon>Bacteria</taxon>
        <taxon>Pseudomonadati</taxon>
        <taxon>Pseudomonadota</taxon>
        <taxon>Betaproteobacteria</taxon>
        <taxon>Burkholderiales</taxon>
        <taxon>Comamonadaceae</taxon>
        <taxon>Verminephrobacter</taxon>
    </lineage>
</organism>
<dbReference type="InterPro" id="IPR050708">
    <property type="entry name" value="T6SS_VgrG/RHS"/>
</dbReference>
<dbReference type="NCBIfam" id="TIGR01643">
    <property type="entry name" value="YD_repeat_2x"/>
    <property type="match status" value="1"/>
</dbReference>
<sequence length="602" mass="67343">MIGSIILLMLIAFVWLQYDWVLDWGSHMTHRLFASKKLLSYERLVLNAWRASLPGDAQRILDAQFEAVWLVQRGAGDAKVCFYHREDRGTPRFRLDPLDLHAATVLLCSGSTATMRAKIFLHGGLFFSIEFPKRPKRYMQLHRMQEQVLHVARVESHATIVPCPAGGVTFFCAQATDSSLCVTLPNGYADFRVNDLDAGSAPGNVKWERQWDGQEWKFNPHWESLSQNWKNLTGNRNADPGEASNPNNQGDAGRWVFWVNEDWQPSIERMASRRTVQPVIVDGVPQARPMVPLRSTPFNRTLGHSNATDYPPPRRVNFDYALLCTESDANLVEAQAIRRMDQLFLGEDGRYTFGNRTFLEQCPVRQIPSAAATALYGSLAAGRVSVAAEVNDKGYRWSDRNGNWADYNTQGQIVATGDPNGNTLWLLRERSGRVVGVADGAGNALLSLHYTGELLTEVRDHSETGSAVGASGRLVKYRYDDKNRLTQVTDMRGNTVQHTYDAANRIIQRTDPEGRVECFSYAGQSIKKHIAANGAVTDYEFEYDAANKQFISRITGPETAVGRQVVEYIHNRMGQLVRHTVNGCEEAEIFHDTGAGSASPNC</sequence>
<protein>
    <recommendedName>
        <fullName evidence="4">YD repeat-containing protein</fullName>
    </recommendedName>
</protein>
<dbReference type="EMBL" id="QZCW01000001">
    <property type="protein sequence ID" value="MCW5321081.1"/>
    <property type="molecule type" value="Genomic_DNA"/>
</dbReference>
<evidence type="ECO:0000313" key="3">
    <source>
        <dbReference type="Proteomes" id="UP001208935"/>
    </source>
</evidence>
<dbReference type="Pfam" id="PF05593">
    <property type="entry name" value="RHS_repeat"/>
    <property type="match status" value="1"/>
</dbReference>
<dbReference type="Gene3D" id="2.180.10.10">
    <property type="entry name" value="RHS repeat-associated core"/>
    <property type="match status" value="1"/>
</dbReference>
<dbReference type="PANTHER" id="PTHR32305">
    <property type="match status" value="1"/>
</dbReference>
<keyword evidence="3" id="KW-1185">Reference proteome</keyword>
<name>A0ABT3KRY9_9BURK</name>